<dbReference type="AlphaFoldDB" id="A0A248LL31"/>
<gene>
    <name evidence="2" type="ORF">LHGZ1_2646</name>
</gene>
<proteinExistence type="predicted"/>
<dbReference type="Proteomes" id="UP000197424">
    <property type="component" value="Chromosome"/>
</dbReference>
<reference evidence="3" key="1">
    <citation type="submission" date="2017-06" db="EMBL/GenBank/DDBJ databases">
        <title>Whole genome sequence of Laribacter hongkongensis LHGZ1.</title>
        <authorList>
            <person name="Chen D."/>
            <person name="Wu H."/>
            <person name="Chen J."/>
        </authorList>
    </citation>
    <scope>NUCLEOTIDE SEQUENCE [LARGE SCALE GENOMIC DNA]</scope>
    <source>
        <strain evidence="3">LHGZ1</strain>
    </source>
</reference>
<organism evidence="2 3">
    <name type="scientific">Laribacter hongkongensis</name>
    <dbReference type="NCBI Taxonomy" id="168471"/>
    <lineage>
        <taxon>Bacteria</taxon>
        <taxon>Pseudomonadati</taxon>
        <taxon>Pseudomonadota</taxon>
        <taxon>Betaproteobacteria</taxon>
        <taxon>Neisseriales</taxon>
        <taxon>Aquaspirillaceae</taxon>
        <taxon>Laribacter</taxon>
    </lineage>
</organism>
<dbReference type="EMBL" id="CP022115">
    <property type="protein sequence ID" value="ASJ25477.1"/>
    <property type="molecule type" value="Genomic_DNA"/>
</dbReference>
<feature type="compositionally biased region" description="Basic and acidic residues" evidence="1">
    <location>
        <begin position="35"/>
        <end position="48"/>
    </location>
</feature>
<feature type="region of interest" description="Disordered" evidence="1">
    <location>
        <begin position="1"/>
        <end position="48"/>
    </location>
</feature>
<accession>A0A248LL31</accession>
<evidence type="ECO:0000256" key="1">
    <source>
        <dbReference type="SAM" id="MobiDB-lite"/>
    </source>
</evidence>
<name>A0A248LL31_9NEIS</name>
<sequence length="48" mass="4854">MAMAAPSGNPCARRPQSPTLCAVNPGGAVPPRQVPDGKQDGSAAPDRR</sequence>
<evidence type="ECO:0000313" key="2">
    <source>
        <dbReference type="EMBL" id="ASJ25477.1"/>
    </source>
</evidence>
<evidence type="ECO:0000313" key="3">
    <source>
        <dbReference type="Proteomes" id="UP000197424"/>
    </source>
</evidence>
<protein>
    <submittedName>
        <fullName evidence="2">Uncharacterized protein</fullName>
    </submittedName>
</protein>